<dbReference type="SUPFAM" id="SSF49452">
    <property type="entry name" value="Starch-binding domain-like"/>
    <property type="match status" value="1"/>
</dbReference>
<sequence>MGSLFVFRKMLPAFFFLIIVQISSLAVASVDSGVAWLKSQQRADGGFDGIASQATENQGTVEALLAIHQFSNLDNAVAHSGSEYLRSVSSSHLEDVASFQRLAKINPLHFPAPTLQLTAYEASSGGYGDYPGYEGAVSTSAILAHALTAPDAQPSVNRNELIAYLLAKQKADKGWAEESNRSSVYVTALVSRALQTHRFTFNLSASIASATEYLLANQQAGGGWSGNLETVVALLAVVPAVTDPSRYKIALDKLTDAQLSNGSWNNDVYTTALALQVLHLVKNPPVFDEPTSGSVSGSVISASSNLPLASAQIILDGPTSQTLITDGMGRFNASNVTSGTYVLKYKSLGFQDATQTVQINVGDRIELGTIKLNLSPTSALIRGHVTDSETGLSLNGVAIQFTGSENSQVVTDQAGNYSFALAPGEVSISISQSGYHPISGTLNAVAGVHLDFSPALQTLDSTPNAGIALRGLVVDAQSNAPLSGASIRITSTAISGMSSSDGSFSLSGLTEGAINVEISLGGYQKVSFTGTALTNSIFDLGTVHLTPEALDHSMLYGRIVDADTGTPIANATVTADSQTTNSSIDGAYELKNIQASVFALSASAEGYQLANAQIRITGYGMVLLDIPLQKIKVSNVALKQLSLDKPTYGAYETVKLTGAIHNRGVEAEEVVIQAQVINPLGITIEEFVLSHDATAGLQVLPLAPDEETGFTSSWATQSYSPGQYKILLTAYNNSTRQLLDQQQLILGIQPTASIASFKLGATLDNLNQGSTHDVGFTASVRNQSNIPISLQVMYDLSDPAGNVIFSTDADIEVAPTQLFATFDIGALNQLFGNGGAYKLRVLNIDSLQPALIETGAINVIPDININIEQAITPSVVVPGASERVRVKIRLEGTEVN</sequence>
<keyword evidence="2" id="KW-1185">Reference proteome</keyword>
<dbReference type="RefSeq" id="WP_310068516.1">
    <property type="nucleotide sequence ID" value="NZ_JAVDVX010000001.1"/>
</dbReference>
<reference evidence="1 2" key="1">
    <citation type="submission" date="2023-07" db="EMBL/GenBank/DDBJ databases">
        <title>Sorghum-associated microbial communities from plants grown in Nebraska, USA.</title>
        <authorList>
            <person name="Schachtman D."/>
        </authorList>
    </citation>
    <scope>NUCLEOTIDE SEQUENCE [LARGE SCALE GENOMIC DNA]</scope>
    <source>
        <strain evidence="1 2">BE190</strain>
    </source>
</reference>
<comment type="caution">
    <text evidence="1">The sequence shown here is derived from an EMBL/GenBank/DDBJ whole genome shotgun (WGS) entry which is preliminary data.</text>
</comment>
<name>A0ABU1UTY3_9GAMM</name>
<proteinExistence type="predicted"/>
<dbReference type="Gene3D" id="1.50.10.20">
    <property type="match status" value="1"/>
</dbReference>
<dbReference type="Proteomes" id="UP001253595">
    <property type="component" value="Unassembled WGS sequence"/>
</dbReference>
<dbReference type="InterPro" id="IPR008969">
    <property type="entry name" value="CarboxyPept-like_regulatory"/>
</dbReference>
<dbReference type="CDD" id="cd00688">
    <property type="entry name" value="ISOPREN_C2_like"/>
    <property type="match status" value="1"/>
</dbReference>
<dbReference type="SUPFAM" id="SSF49464">
    <property type="entry name" value="Carboxypeptidase regulatory domain-like"/>
    <property type="match status" value="3"/>
</dbReference>
<dbReference type="SUPFAM" id="SSF48239">
    <property type="entry name" value="Terpenoid cyclases/Protein prenyltransferases"/>
    <property type="match status" value="2"/>
</dbReference>
<gene>
    <name evidence="1" type="ORF">J2X05_000635</name>
</gene>
<dbReference type="Gene3D" id="2.60.40.1120">
    <property type="entry name" value="Carboxypeptidase-like, regulatory domain"/>
    <property type="match status" value="4"/>
</dbReference>
<evidence type="ECO:0000313" key="2">
    <source>
        <dbReference type="Proteomes" id="UP001253595"/>
    </source>
</evidence>
<evidence type="ECO:0000313" key="1">
    <source>
        <dbReference type="EMBL" id="MDR7088632.1"/>
    </source>
</evidence>
<dbReference type="EMBL" id="JAVDVX010000001">
    <property type="protein sequence ID" value="MDR7088632.1"/>
    <property type="molecule type" value="Genomic_DNA"/>
</dbReference>
<dbReference type="InterPro" id="IPR008930">
    <property type="entry name" value="Terpenoid_cyclase/PrenylTrfase"/>
</dbReference>
<dbReference type="InterPro" id="IPR013784">
    <property type="entry name" value="Carb-bd-like_fold"/>
</dbReference>
<accession>A0ABU1UTY3</accession>
<protein>
    <submittedName>
        <fullName evidence="1">Uncharacterized protein</fullName>
    </submittedName>
</protein>
<dbReference type="Pfam" id="PF13620">
    <property type="entry name" value="CarboxypepD_reg"/>
    <property type="match status" value="4"/>
</dbReference>
<organism evidence="1 2">
    <name type="scientific">Cellvibrio fibrivorans</name>
    <dbReference type="NCBI Taxonomy" id="126350"/>
    <lineage>
        <taxon>Bacteria</taxon>
        <taxon>Pseudomonadati</taxon>
        <taxon>Pseudomonadota</taxon>
        <taxon>Gammaproteobacteria</taxon>
        <taxon>Cellvibrionales</taxon>
        <taxon>Cellvibrionaceae</taxon>
        <taxon>Cellvibrio</taxon>
    </lineage>
</organism>